<feature type="transmembrane region" description="Helical" evidence="6">
    <location>
        <begin position="6"/>
        <end position="23"/>
    </location>
</feature>
<evidence type="ECO:0000256" key="3">
    <source>
        <dbReference type="ARBA" id="ARBA00023054"/>
    </source>
</evidence>
<comment type="similarity">
    <text evidence="2">Belongs to the RmuC family.</text>
</comment>
<dbReference type="AlphaFoldDB" id="A0A1F5ZR52"/>
<keyword evidence="6" id="KW-0812">Transmembrane</keyword>
<evidence type="ECO:0000256" key="4">
    <source>
        <dbReference type="ARBA" id="ARBA00023172"/>
    </source>
</evidence>
<dbReference type="GO" id="GO:0006310">
    <property type="term" value="P:DNA recombination"/>
    <property type="evidence" value="ECO:0007669"/>
    <property type="project" value="UniProtKB-KW"/>
</dbReference>
<gene>
    <name evidence="7" type="ORF">A2875_03075</name>
</gene>
<evidence type="ECO:0000313" key="7">
    <source>
        <dbReference type="EMBL" id="OGG14918.1"/>
    </source>
</evidence>
<keyword evidence="6" id="KW-0472">Membrane</keyword>
<name>A0A1F5ZR52_9BACT</name>
<comment type="caution">
    <text evidence="7">The sequence shown here is derived from an EMBL/GenBank/DDBJ whole genome shotgun (WGS) entry which is preliminary data.</text>
</comment>
<evidence type="ECO:0000256" key="6">
    <source>
        <dbReference type="SAM" id="Phobius"/>
    </source>
</evidence>
<dbReference type="EMBL" id="MFJJ01000010">
    <property type="protein sequence ID" value="OGG14918.1"/>
    <property type="molecule type" value="Genomic_DNA"/>
</dbReference>
<feature type="coiled-coil region" evidence="5">
    <location>
        <begin position="69"/>
        <end position="96"/>
    </location>
</feature>
<reference evidence="7 8" key="1">
    <citation type="journal article" date="2016" name="Nat. Commun.">
        <title>Thousands of microbial genomes shed light on interconnected biogeochemical processes in an aquifer system.</title>
        <authorList>
            <person name="Anantharaman K."/>
            <person name="Brown C.T."/>
            <person name="Hug L.A."/>
            <person name="Sharon I."/>
            <person name="Castelle C.J."/>
            <person name="Probst A.J."/>
            <person name="Thomas B.C."/>
            <person name="Singh A."/>
            <person name="Wilkins M.J."/>
            <person name="Karaoz U."/>
            <person name="Brodie E.L."/>
            <person name="Williams K.H."/>
            <person name="Hubbard S.S."/>
            <person name="Banfield J.F."/>
        </authorList>
    </citation>
    <scope>NUCLEOTIDE SEQUENCE [LARGE SCALE GENOMIC DNA]</scope>
</reference>
<dbReference type="PANTHER" id="PTHR30563">
    <property type="entry name" value="DNA RECOMBINATION PROTEIN RMUC"/>
    <property type="match status" value="1"/>
</dbReference>
<proteinExistence type="inferred from homology"/>
<dbReference type="PANTHER" id="PTHR30563:SF0">
    <property type="entry name" value="DNA RECOMBINATION PROTEIN RMUC"/>
    <property type="match status" value="1"/>
</dbReference>
<keyword evidence="3 5" id="KW-0175">Coiled coil</keyword>
<evidence type="ECO:0000313" key="8">
    <source>
        <dbReference type="Proteomes" id="UP000177416"/>
    </source>
</evidence>
<evidence type="ECO:0000256" key="5">
    <source>
        <dbReference type="SAM" id="Coils"/>
    </source>
</evidence>
<dbReference type="Pfam" id="PF02646">
    <property type="entry name" value="RmuC"/>
    <property type="match status" value="1"/>
</dbReference>
<sequence length="345" mass="38825">MTQDLLLIIFSILLGFGALIWIIRRELGKLSESKDDSTLTEWLKSMQISIEHTNKTLNEAMRGSTSDVAKLLQANTKQLNERLDTAANVIGDLKKNLGEMSEVGRGIKSLQEFLQSPKLRGNIGEQVLQDMIGQTFPKNSFHLQYSFKSGVKVDAVLKTDAGLLCIDSKFPMENFNVMHKGETEADRARAKREFMADVKKHVSDIAKKYILPEEGTMDFALMYIPSEGVYYEIANMNELMEFARKQRVYPVSPNTLYAHLQVLLLSFQGKDLEQKSKQVFQLLRAIQKDYGKVEENLGVLGRHVNNAYNSMSTVTSTFGLLGQKLSQTNTLGDGNEEESQLKIEG</sequence>
<evidence type="ECO:0000256" key="2">
    <source>
        <dbReference type="ARBA" id="ARBA00009840"/>
    </source>
</evidence>
<comment type="function">
    <text evidence="1">Involved in DNA recombination.</text>
</comment>
<dbReference type="InterPro" id="IPR003798">
    <property type="entry name" value="DNA_recombination_RmuC"/>
</dbReference>
<accession>A0A1F5ZR52</accession>
<dbReference type="Proteomes" id="UP000177416">
    <property type="component" value="Unassembled WGS sequence"/>
</dbReference>
<keyword evidence="6" id="KW-1133">Transmembrane helix</keyword>
<keyword evidence="4" id="KW-0233">DNA recombination</keyword>
<organism evidence="7 8">
    <name type="scientific">Candidatus Gottesmanbacteria bacterium RIFCSPHIGHO2_01_FULL_46_14</name>
    <dbReference type="NCBI Taxonomy" id="1798380"/>
    <lineage>
        <taxon>Bacteria</taxon>
        <taxon>Candidatus Gottesmaniibacteriota</taxon>
    </lineage>
</organism>
<evidence type="ECO:0000256" key="1">
    <source>
        <dbReference type="ARBA" id="ARBA00003416"/>
    </source>
</evidence>
<protein>
    <recommendedName>
        <fullName evidence="9">DNA recombination protein RmuC</fullName>
    </recommendedName>
</protein>
<evidence type="ECO:0008006" key="9">
    <source>
        <dbReference type="Google" id="ProtNLM"/>
    </source>
</evidence>